<evidence type="ECO:0000256" key="1">
    <source>
        <dbReference type="SAM" id="SignalP"/>
    </source>
</evidence>
<gene>
    <name evidence="2" type="ORF">SAMN04488522_10638</name>
</gene>
<evidence type="ECO:0000313" key="3">
    <source>
        <dbReference type="Proteomes" id="UP000184287"/>
    </source>
</evidence>
<accession>A0A1M5KPJ3</accession>
<sequence>MRKTFTRTILSISFLALMLTASNGYAQQNNTNDEGAQHLVKWNVAALLLKNYSFQYEQAIGRKTSLALGLRFMPKSSMPFSSVLKNAIDDDQTWNSIKDFKTGNFSITPEFRYYFGESVFQGFYVAPFLRYARYNADLPFHYEYQQNATTTVKDKMDFNGGVDTFTGGVMIGAQWSLGKSISLDLWIAGPNYGFASGNISGKKTLNSMEQDELRKALDEDFKDLPLVKTKYTVDGNGAKIDFDGPWAGLRSGLSIGYRF</sequence>
<dbReference type="Pfam" id="PF12099">
    <property type="entry name" value="DUF3575"/>
    <property type="match status" value="1"/>
</dbReference>
<proteinExistence type="predicted"/>
<feature type="chain" id="PRO_5009911734" description="DUF3575 domain-containing protein" evidence="1">
    <location>
        <begin position="27"/>
        <end position="259"/>
    </location>
</feature>
<protein>
    <recommendedName>
        <fullName evidence="4">DUF3575 domain-containing protein</fullName>
    </recommendedName>
</protein>
<evidence type="ECO:0000313" key="2">
    <source>
        <dbReference type="EMBL" id="SHG54678.1"/>
    </source>
</evidence>
<dbReference type="Proteomes" id="UP000184287">
    <property type="component" value="Unassembled WGS sequence"/>
</dbReference>
<name>A0A1M5KPJ3_9SPHI</name>
<dbReference type="EMBL" id="FQUQ01000006">
    <property type="protein sequence ID" value="SHG54678.1"/>
    <property type="molecule type" value="Genomic_DNA"/>
</dbReference>
<keyword evidence="1" id="KW-0732">Signal</keyword>
<evidence type="ECO:0008006" key="4">
    <source>
        <dbReference type="Google" id="ProtNLM"/>
    </source>
</evidence>
<dbReference type="RefSeq" id="WP_073235852.1">
    <property type="nucleotide sequence ID" value="NZ_FQUQ01000006.1"/>
</dbReference>
<keyword evidence="3" id="KW-1185">Reference proteome</keyword>
<dbReference type="OrthoDB" id="1118958at2"/>
<dbReference type="STRING" id="288992.SAMN04488522_10638"/>
<feature type="signal peptide" evidence="1">
    <location>
        <begin position="1"/>
        <end position="26"/>
    </location>
</feature>
<dbReference type="InterPro" id="IPR021958">
    <property type="entry name" value="DUF3575"/>
</dbReference>
<dbReference type="AlphaFoldDB" id="A0A1M5KPJ3"/>
<organism evidence="2 3">
    <name type="scientific">Pedobacter caeni</name>
    <dbReference type="NCBI Taxonomy" id="288992"/>
    <lineage>
        <taxon>Bacteria</taxon>
        <taxon>Pseudomonadati</taxon>
        <taxon>Bacteroidota</taxon>
        <taxon>Sphingobacteriia</taxon>
        <taxon>Sphingobacteriales</taxon>
        <taxon>Sphingobacteriaceae</taxon>
        <taxon>Pedobacter</taxon>
    </lineage>
</organism>
<reference evidence="3" key="1">
    <citation type="submission" date="2016-11" db="EMBL/GenBank/DDBJ databases">
        <authorList>
            <person name="Varghese N."/>
            <person name="Submissions S."/>
        </authorList>
    </citation>
    <scope>NUCLEOTIDE SEQUENCE [LARGE SCALE GENOMIC DNA]</scope>
    <source>
        <strain evidence="3">DSM 16990</strain>
    </source>
</reference>